<keyword evidence="2" id="KW-1185">Reference proteome</keyword>
<dbReference type="InterPro" id="IPR029470">
    <property type="entry name" value="PDDEXK_4"/>
</dbReference>
<dbReference type="EMBL" id="CP001037">
    <property type="protein sequence ID" value="ACC83474.1"/>
    <property type="molecule type" value="Genomic_DNA"/>
</dbReference>
<dbReference type="Pfam" id="PF14281">
    <property type="entry name" value="PDDEXK_4"/>
    <property type="match status" value="1"/>
</dbReference>
<dbReference type="STRING" id="63737.Npun_R5142"/>
<dbReference type="KEGG" id="npu:Npun_R5142"/>
<organism evidence="1 2">
    <name type="scientific">Nostoc punctiforme (strain ATCC 29133 / PCC 73102)</name>
    <dbReference type="NCBI Taxonomy" id="63737"/>
    <lineage>
        <taxon>Bacteria</taxon>
        <taxon>Bacillati</taxon>
        <taxon>Cyanobacteriota</taxon>
        <taxon>Cyanophyceae</taxon>
        <taxon>Nostocales</taxon>
        <taxon>Nostocaceae</taxon>
        <taxon>Nostoc</taxon>
    </lineage>
</organism>
<protein>
    <recommendedName>
        <fullName evidence="3">PD-(D/E)XK nuclease family protein</fullName>
    </recommendedName>
</protein>
<dbReference type="RefSeq" id="WP_012411427.1">
    <property type="nucleotide sequence ID" value="NC_010628.1"/>
</dbReference>
<dbReference type="HOGENOM" id="CLU_030707_1_0_3"/>
<evidence type="ECO:0000313" key="1">
    <source>
        <dbReference type="EMBL" id="ACC83474.1"/>
    </source>
</evidence>
<dbReference type="AlphaFoldDB" id="B2J288"/>
<proteinExistence type="predicted"/>
<sequence>MTTPETERALLESLIVENEDLEKLESKLAQFNIFEAIGVVRQELRHSNFLAFLLNPSENHRLDDIFLKRFLKRVLLEEYEPTDEKYTKVSPVDIDIADFTDADVRREWQNIDILIHSPRNKLVCAIENKIDAGESIDQLIKYQRTVKEEFKDCRAILIYLTPVGELPSQKNWRIYNYSKIAEIIDSICISYESTLGTDIYTLMSHYSTLIRRHIVSDSEVAELCRKIYTKHKQALDLIFEHRPDLQSEIATKIHELLIRETDSKEITVHFWSKGYIGIIPKRWEENKLNLHLQFENSPQELIIRMLICPNEDKSIREKIYKISQKNLPLFKKKPLTAQWTTIYTKPILKPKDYEDADLEELMNKVEEFWRHFIKNDFVIIENIINTNIDEIICKDISVHPES</sequence>
<dbReference type="OrthoDB" id="1453311at2"/>
<accession>B2J288</accession>
<name>B2J288_NOSP7</name>
<gene>
    <name evidence="1" type="ordered locus">Npun_R5142</name>
</gene>
<evidence type="ECO:0000313" key="2">
    <source>
        <dbReference type="Proteomes" id="UP000001191"/>
    </source>
</evidence>
<reference evidence="2" key="1">
    <citation type="submission" date="2008-04" db="EMBL/GenBank/DDBJ databases">
        <title>Complete sequence of chromosome of Nostoc punctiforme ATCC 29133.</title>
        <authorList>
            <consortium name="US DOE Joint Genome Institute"/>
            <person name="Copeland A."/>
            <person name="Lucas S."/>
            <person name="Lapidus A."/>
            <person name="Glavina del Rio T."/>
            <person name="Dalin E."/>
            <person name="Tice H."/>
            <person name="Pitluck S."/>
            <person name="Chain P."/>
            <person name="Malfatti S."/>
            <person name="Shin M."/>
            <person name="Vergez L."/>
            <person name="Schmutz J."/>
            <person name="Larimer F."/>
            <person name="Land M."/>
            <person name="Hauser L."/>
            <person name="Kyrpides N."/>
            <person name="Kim E."/>
            <person name="Meeks J.C."/>
            <person name="Elhai J."/>
            <person name="Campbell E.L."/>
            <person name="Thiel T."/>
            <person name="Longmire J."/>
            <person name="Potts M."/>
            <person name="Atlas R."/>
        </authorList>
    </citation>
    <scope>NUCLEOTIDE SEQUENCE [LARGE SCALE GENOMIC DNA]</scope>
    <source>
        <strain evidence="2">ATCC 29133 / PCC 73102</strain>
    </source>
</reference>
<dbReference type="Proteomes" id="UP000001191">
    <property type="component" value="Chromosome"/>
</dbReference>
<dbReference type="eggNOG" id="ENOG502ZB2G">
    <property type="taxonomic scope" value="Bacteria"/>
</dbReference>
<dbReference type="EnsemblBacteria" id="ACC83474">
    <property type="protein sequence ID" value="ACC83474"/>
    <property type="gene ID" value="Npun_R5142"/>
</dbReference>
<reference evidence="1 2" key="2">
    <citation type="journal article" date="2013" name="Plant Physiol.">
        <title>A Nostoc punctiforme Sugar Transporter Necessary to Establish a Cyanobacterium-Plant Symbiosis.</title>
        <authorList>
            <person name="Ekman M."/>
            <person name="Picossi S."/>
            <person name="Campbell E.L."/>
            <person name="Meeks J.C."/>
            <person name="Flores E."/>
        </authorList>
    </citation>
    <scope>NUCLEOTIDE SEQUENCE [LARGE SCALE GENOMIC DNA]</scope>
    <source>
        <strain evidence="2">ATCC 29133 / PCC 73102</strain>
    </source>
</reference>
<evidence type="ECO:0008006" key="3">
    <source>
        <dbReference type="Google" id="ProtNLM"/>
    </source>
</evidence>